<comment type="caution">
    <text evidence="2">The sequence shown here is derived from an EMBL/GenBank/DDBJ whole genome shotgun (WGS) entry which is preliminary data.</text>
</comment>
<feature type="transmembrane region" description="Helical" evidence="1">
    <location>
        <begin position="12"/>
        <end position="36"/>
    </location>
</feature>
<dbReference type="AlphaFoldDB" id="A0A9D9NLQ8"/>
<accession>A0A9D9NLQ8</accession>
<reference evidence="2" key="1">
    <citation type="submission" date="2020-10" db="EMBL/GenBank/DDBJ databases">
        <authorList>
            <person name="Gilroy R."/>
        </authorList>
    </citation>
    <scope>NUCLEOTIDE SEQUENCE</scope>
    <source>
        <strain evidence="2">2478</strain>
    </source>
</reference>
<keyword evidence="1" id="KW-1133">Transmembrane helix</keyword>
<reference evidence="2" key="2">
    <citation type="journal article" date="2021" name="PeerJ">
        <title>Extensive microbial diversity within the chicken gut microbiome revealed by metagenomics and culture.</title>
        <authorList>
            <person name="Gilroy R."/>
            <person name="Ravi A."/>
            <person name="Getino M."/>
            <person name="Pursley I."/>
            <person name="Horton D.L."/>
            <person name="Alikhan N.F."/>
            <person name="Baker D."/>
            <person name="Gharbi K."/>
            <person name="Hall N."/>
            <person name="Watson M."/>
            <person name="Adriaenssens E.M."/>
            <person name="Foster-Nyarko E."/>
            <person name="Jarju S."/>
            <person name="Secka A."/>
            <person name="Antonio M."/>
            <person name="Oren A."/>
            <person name="Chaudhuri R.R."/>
            <person name="La Ragione R."/>
            <person name="Hildebrand F."/>
            <person name="Pallen M.J."/>
        </authorList>
    </citation>
    <scope>NUCLEOTIDE SEQUENCE</scope>
    <source>
        <strain evidence="2">2478</strain>
    </source>
</reference>
<sequence length="75" mass="8501">MKFREILKKERGRAILNIVCIIFGIVQITFSVIMLVKTTETLTYTMYSVGGLSLIMLGIFNFINISRTSEGKKPL</sequence>
<organism evidence="2 3">
    <name type="scientific">Candidatus Cryptobacteroides excrementipullorum</name>
    <dbReference type="NCBI Taxonomy" id="2840761"/>
    <lineage>
        <taxon>Bacteria</taxon>
        <taxon>Pseudomonadati</taxon>
        <taxon>Bacteroidota</taxon>
        <taxon>Bacteroidia</taxon>
        <taxon>Bacteroidales</taxon>
        <taxon>Candidatus Cryptobacteroides</taxon>
    </lineage>
</organism>
<keyword evidence="1" id="KW-0812">Transmembrane</keyword>
<evidence type="ECO:0000256" key="1">
    <source>
        <dbReference type="SAM" id="Phobius"/>
    </source>
</evidence>
<protein>
    <submittedName>
        <fullName evidence="2">Uncharacterized protein</fullName>
    </submittedName>
</protein>
<keyword evidence="1" id="KW-0472">Membrane</keyword>
<feature type="transmembrane region" description="Helical" evidence="1">
    <location>
        <begin position="42"/>
        <end position="63"/>
    </location>
</feature>
<name>A0A9D9NLQ8_9BACT</name>
<dbReference type="EMBL" id="JADILZ010000021">
    <property type="protein sequence ID" value="MBO8477708.1"/>
    <property type="molecule type" value="Genomic_DNA"/>
</dbReference>
<gene>
    <name evidence="2" type="ORF">IAB80_02250</name>
</gene>
<proteinExistence type="predicted"/>
<evidence type="ECO:0000313" key="3">
    <source>
        <dbReference type="Proteomes" id="UP000823771"/>
    </source>
</evidence>
<dbReference type="Proteomes" id="UP000823771">
    <property type="component" value="Unassembled WGS sequence"/>
</dbReference>
<evidence type="ECO:0000313" key="2">
    <source>
        <dbReference type="EMBL" id="MBO8477708.1"/>
    </source>
</evidence>